<dbReference type="Gene3D" id="1.25.40.10">
    <property type="entry name" value="Tetratricopeptide repeat domain"/>
    <property type="match status" value="4"/>
</dbReference>
<dbReference type="EMBL" id="AP025637">
    <property type="protein sequence ID" value="BDG71927.1"/>
    <property type="molecule type" value="Genomic_DNA"/>
</dbReference>
<feature type="domain" description="Cellulose synthase operon C C-terminal" evidence="13">
    <location>
        <begin position="896"/>
        <end position="1236"/>
    </location>
</feature>
<evidence type="ECO:0000256" key="1">
    <source>
        <dbReference type="ARBA" id="ARBA00004339"/>
    </source>
</evidence>
<name>A0ABN6NZS8_9PROT</name>
<comment type="pathway">
    <text evidence="2">Glycan metabolism; bacterial cellulose biosynthesis.</text>
</comment>
<dbReference type="InterPro" id="IPR011990">
    <property type="entry name" value="TPR-like_helical_dom_sf"/>
</dbReference>
<evidence type="ECO:0000256" key="12">
    <source>
        <dbReference type="SAM" id="SignalP"/>
    </source>
</evidence>
<evidence type="ECO:0000313" key="15">
    <source>
        <dbReference type="Proteomes" id="UP000831327"/>
    </source>
</evidence>
<evidence type="ECO:0000256" key="11">
    <source>
        <dbReference type="SAM" id="MobiDB-lite"/>
    </source>
</evidence>
<dbReference type="Pfam" id="PF05420">
    <property type="entry name" value="BCSC_C"/>
    <property type="match status" value="1"/>
</dbReference>
<organism evidence="14 15">
    <name type="scientific">Roseomonas fluvialis</name>
    <dbReference type="NCBI Taxonomy" id="1750527"/>
    <lineage>
        <taxon>Bacteria</taxon>
        <taxon>Pseudomonadati</taxon>
        <taxon>Pseudomonadota</taxon>
        <taxon>Alphaproteobacteria</taxon>
        <taxon>Acetobacterales</taxon>
        <taxon>Roseomonadaceae</taxon>
        <taxon>Roseomonas</taxon>
    </lineage>
</organism>
<dbReference type="SMART" id="SM00028">
    <property type="entry name" value="TPR"/>
    <property type="match status" value="7"/>
</dbReference>
<dbReference type="PANTHER" id="PTHR12558:SF13">
    <property type="entry name" value="CELL DIVISION CYCLE PROTEIN 27 HOMOLOG"/>
    <property type="match status" value="1"/>
</dbReference>
<feature type="region of interest" description="Disordered" evidence="11">
    <location>
        <begin position="456"/>
        <end position="480"/>
    </location>
</feature>
<dbReference type="Pfam" id="PF14559">
    <property type="entry name" value="TPR_19"/>
    <property type="match status" value="3"/>
</dbReference>
<dbReference type="Proteomes" id="UP000831327">
    <property type="component" value="Chromosome"/>
</dbReference>
<dbReference type="PRINTS" id="PR01441">
    <property type="entry name" value="CELLSNTHASEC"/>
</dbReference>
<keyword evidence="7" id="KW-0135">Cellulose biosynthesis</keyword>
<dbReference type="InterPro" id="IPR003921">
    <property type="entry name" value="Cell_synth_C"/>
</dbReference>
<dbReference type="Pfam" id="PF13432">
    <property type="entry name" value="TPR_16"/>
    <property type="match status" value="2"/>
</dbReference>
<evidence type="ECO:0000256" key="3">
    <source>
        <dbReference type="ARBA" id="ARBA00005886"/>
    </source>
</evidence>
<proteinExistence type="inferred from homology"/>
<evidence type="ECO:0000256" key="4">
    <source>
        <dbReference type="ARBA" id="ARBA00022729"/>
    </source>
</evidence>
<keyword evidence="15" id="KW-1185">Reference proteome</keyword>
<evidence type="ECO:0000256" key="7">
    <source>
        <dbReference type="ARBA" id="ARBA00022916"/>
    </source>
</evidence>
<keyword evidence="5" id="KW-0677">Repeat</keyword>
<evidence type="ECO:0000256" key="8">
    <source>
        <dbReference type="ARBA" id="ARBA00023136"/>
    </source>
</evidence>
<evidence type="ECO:0000256" key="5">
    <source>
        <dbReference type="ARBA" id="ARBA00022737"/>
    </source>
</evidence>
<evidence type="ECO:0000256" key="6">
    <source>
        <dbReference type="ARBA" id="ARBA00022803"/>
    </source>
</evidence>
<dbReference type="PROSITE" id="PS50005">
    <property type="entry name" value="TPR"/>
    <property type="match status" value="1"/>
</dbReference>
<evidence type="ECO:0000256" key="10">
    <source>
        <dbReference type="PROSITE-ProRule" id="PRU00339"/>
    </source>
</evidence>
<dbReference type="InterPro" id="IPR019734">
    <property type="entry name" value="TPR_rpt"/>
</dbReference>
<protein>
    <submittedName>
        <fullName evidence="14">Cellulose biosynthesis protein</fullName>
    </submittedName>
</protein>
<comment type="subcellular location">
    <subcellularLocation>
        <location evidence="1">Cell outer membrane</location>
        <topology evidence="1">Peripheral membrane protein</topology>
    </subcellularLocation>
</comment>
<dbReference type="SUPFAM" id="SSF48452">
    <property type="entry name" value="TPR-like"/>
    <property type="match status" value="3"/>
</dbReference>
<comment type="similarity">
    <text evidence="3">Belongs to the AcsC/BcsC family.</text>
</comment>
<gene>
    <name evidence="14" type="ORF">Rmf_18560</name>
</gene>
<dbReference type="InterPro" id="IPR008410">
    <property type="entry name" value="BCSC_C"/>
</dbReference>
<feature type="signal peptide" evidence="12">
    <location>
        <begin position="1"/>
        <end position="30"/>
    </location>
</feature>
<feature type="compositionally biased region" description="Gly residues" evidence="11">
    <location>
        <begin position="460"/>
        <end position="470"/>
    </location>
</feature>
<feature type="chain" id="PRO_5047200423" evidence="12">
    <location>
        <begin position="31"/>
        <end position="1238"/>
    </location>
</feature>
<dbReference type="PANTHER" id="PTHR12558">
    <property type="entry name" value="CELL DIVISION CYCLE 16,23,27"/>
    <property type="match status" value="1"/>
</dbReference>
<reference evidence="14 15" key="1">
    <citation type="journal article" date="2016" name="Microbes Environ.">
        <title>Phylogenetically diverse aerobic anoxygenic phototrophic bacteria isolated from epilithic biofilms in Tama river, Japan.</title>
        <authorList>
            <person name="Hirose S."/>
            <person name="Matsuura K."/>
            <person name="Haruta S."/>
        </authorList>
    </citation>
    <scope>NUCLEOTIDE SEQUENCE [LARGE SCALE GENOMIC DNA]</scope>
    <source>
        <strain evidence="14 15">S08</strain>
    </source>
</reference>
<evidence type="ECO:0000259" key="13">
    <source>
        <dbReference type="Pfam" id="PF05420"/>
    </source>
</evidence>
<feature type="repeat" description="TPR" evidence="10">
    <location>
        <begin position="311"/>
        <end position="344"/>
    </location>
</feature>
<dbReference type="RefSeq" id="WP_244459148.1">
    <property type="nucleotide sequence ID" value="NZ_AP025637.1"/>
</dbReference>
<evidence type="ECO:0000313" key="14">
    <source>
        <dbReference type="EMBL" id="BDG71927.1"/>
    </source>
</evidence>
<keyword evidence="6 10" id="KW-0802">TPR repeat</keyword>
<evidence type="ECO:0000256" key="2">
    <source>
        <dbReference type="ARBA" id="ARBA00005186"/>
    </source>
</evidence>
<keyword evidence="9" id="KW-0998">Cell outer membrane</keyword>
<keyword evidence="4 12" id="KW-0732">Signal</keyword>
<accession>A0ABN6NZS8</accession>
<evidence type="ECO:0000256" key="9">
    <source>
        <dbReference type="ARBA" id="ARBA00023237"/>
    </source>
</evidence>
<sequence length="1238" mass="129990">MRRDRRDRRAARIGAALVGIALAAPLGAQAQGNAALAALVQQGRHWQAQQRPDLALRSFERALLADPASAEALSGAAEAQAALGNRPAAEALLARLRAVAPGAPAVAAAQEALRGSQVERSAIEDARRLSREGRVPEALTRYRDAFDGNRPPDAYATEYWLTLAGTSGGWEEARRELAALAARRPQDARARVAAAQVLTWREPTRAEGIAQLAQLARDPATGPLAVQAWRQALLWLGTGRSAEAPLEAFLAVRPDDAAIRQRLAEVRDPTRRAAEAAAGPRQDGFDRLQANRLPDAARAFEAAIAANPNDADALGGLGVVRLREGRAAEARDLLQRAVAADPSRAANWRQALEGATYSLELAEGRTLLRRGDVEAADTVLRRAVARDAADRTDAEALLGEVALRRNDPAGAEARFRAALARRPGFAPAEQGLEQALRRQNRIAEADEIARRLRVAQPAGTGAGAGSGGQAGRLRAEAARTADPTAATDLLRAALAQAPNDPWVRLDLARALARQGQGSEARAIIEAPVAEGGGAEAIFAAALFAEEQGRVGDAAALLARIPPGRRSPDMARLAARTRIAAEVEQAAAAAAGGGFEGRQRLLALAARQDPTGATAAAVVRAFGRINDPRGAEEAARVALAVNRSPSASARLAIAGALLEAGQEQAAAALARGLEADASLSADARRQADALMAGVAVRGADRANEAGDQAAGYDRLRPVLSRNPQDPAANLALARLHAGARQPAQAQAIAESVLARDPRNLDARAAAVDAAIAGRDFRRAEDLIDEARVLAPNEARVSLMQARLARARGDNRGALVAARQAQQQREAQVGPVVPMGFATAGPNPFRGSGSGIPGAPAPSDPLLAEIGREVDAAREAAATRFAVLPTVRGRSGTQGLDRLEELALPIEGSFSPRGIGGRVTASVTPVTISAGTLPADLSSLQSFGANPIAFPGGMRPPRDDGASGVGLGLAYQRGWFRGDVGSSPIGFRFPTVVGGLEVAPELGGGLRLRVAGERRAVTDSLLSWSGQRDALTGETWGGVVRTGGRAQLEYSTGPANFYAGGGYAVVDGQGVADNTRIEMGAGGSFALVRRPDETVTVGLDLVYFAYDQNLRYFTLGQGGYFSPQDYSAVILPVEWRARSGDWRWRLGGSLGYAVWSEDSSPVFPTNASLQAQLQSRVGSDPRIQAFYPSQSQAGVIGSFVGDVEYQLSRDLVMGAMLRYDRSADWNEARGTVYVRYSLPD</sequence>
<keyword evidence="8" id="KW-0472">Membrane</keyword>